<protein>
    <submittedName>
        <fullName evidence="2">Phage integrase SAM-like domain-containing protein</fullName>
    </submittedName>
</protein>
<accession>A0ABS6W6Q4</accession>
<evidence type="ECO:0000313" key="3">
    <source>
        <dbReference type="Proteomes" id="UP000719267"/>
    </source>
</evidence>
<proteinExistence type="predicted"/>
<dbReference type="InterPro" id="IPR025269">
    <property type="entry name" value="SAM-like_dom"/>
</dbReference>
<keyword evidence="3" id="KW-1185">Reference proteome</keyword>
<evidence type="ECO:0000313" key="2">
    <source>
        <dbReference type="EMBL" id="MBW2962803.1"/>
    </source>
</evidence>
<dbReference type="Pfam" id="PF13102">
    <property type="entry name" value="Phage_int_SAM_5"/>
    <property type="match status" value="1"/>
</dbReference>
<name>A0ABS6W6Q4_9FLAO</name>
<organism evidence="2 3">
    <name type="scientific">Mesonia aestuariivivens</name>
    <dbReference type="NCBI Taxonomy" id="2796128"/>
    <lineage>
        <taxon>Bacteria</taxon>
        <taxon>Pseudomonadati</taxon>
        <taxon>Bacteroidota</taxon>
        <taxon>Flavobacteriia</taxon>
        <taxon>Flavobacteriales</taxon>
        <taxon>Flavobacteriaceae</taxon>
        <taxon>Mesonia</taxon>
    </lineage>
</organism>
<dbReference type="Proteomes" id="UP000719267">
    <property type="component" value="Unassembled WGS sequence"/>
</dbReference>
<reference evidence="2 3" key="1">
    <citation type="submission" date="2021-07" db="EMBL/GenBank/DDBJ databases">
        <title>Mesonia aestuariivivens sp. nov., isolated from a tidal flat.</title>
        <authorList>
            <person name="Kim Y.-O."/>
            <person name="Yoon J.-H."/>
        </authorList>
    </citation>
    <scope>NUCLEOTIDE SEQUENCE [LARGE SCALE GENOMIC DNA]</scope>
    <source>
        <strain evidence="2 3">JHPTF-M18</strain>
    </source>
</reference>
<sequence>MDTSQKTTSKKILFVDYIPADLKETSGENWRVVFSVKIPDKEDLKRFKRRVPKHSNKTLRKKIATRMCNEINKKLEKGWSPFYEGIADHEFKKLVKVLDFYIDQAERKANDGLIRLDSYRAYNSFSNNIKQYLTEKNIGEMFVAEFDKKFVLEFLDYIYYERKRSARTHNNYLSFLNQLAIFMTDRKFIPSNPVNGISKKMVTKKKRELIPGNVRNEIFKYQALTNKHYLCLMLTVYFCFIRRTEITKLKKTHWV</sequence>
<comment type="caution">
    <text evidence="2">The sequence shown here is derived from an EMBL/GenBank/DDBJ whole genome shotgun (WGS) entry which is preliminary data.</text>
</comment>
<dbReference type="RefSeq" id="WP_219041082.1">
    <property type="nucleotide sequence ID" value="NZ_JAHWDF010000017.1"/>
</dbReference>
<dbReference type="EMBL" id="JAHWDF010000017">
    <property type="protein sequence ID" value="MBW2962803.1"/>
    <property type="molecule type" value="Genomic_DNA"/>
</dbReference>
<evidence type="ECO:0000259" key="1">
    <source>
        <dbReference type="Pfam" id="PF13102"/>
    </source>
</evidence>
<gene>
    <name evidence="2" type="ORF">KW502_13485</name>
</gene>
<feature type="domain" description="Phage integrase SAM-like" evidence="1">
    <location>
        <begin position="98"/>
        <end position="180"/>
    </location>
</feature>